<organism evidence="1 2">
    <name type="scientific">Hygrophoropsis aurantiaca</name>
    <dbReference type="NCBI Taxonomy" id="72124"/>
    <lineage>
        <taxon>Eukaryota</taxon>
        <taxon>Fungi</taxon>
        <taxon>Dikarya</taxon>
        <taxon>Basidiomycota</taxon>
        <taxon>Agaricomycotina</taxon>
        <taxon>Agaricomycetes</taxon>
        <taxon>Agaricomycetidae</taxon>
        <taxon>Boletales</taxon>
        <taxon>Coniophorineae</taxon>
        <taxon>Hygrophoropsidaceae</taxon>
        <taxon>Hygrophoropsis</taxon>
    </lineage>
</organism>
<evidence type="ECO:0000313" key="2">
    <source>
        <dbReference type="Proteomes" id="UP000790377"/>
    </source>
</evidence>
<accession>A0ACB8AJY4</accession>
<reference evidence="1" key="1">
    <citation type="journal article" date="2021" name="New Phytol.">
        <title>Evolutionary innovations through gain and loss of genes in the ectomycorrhizal Boletales.</title>
        <authorList>
            <person name="Wu G."/>
            <person name="Miyauchi S."/>
            <person name="Morin E."/>
            <person name="Kuo A."/>
            <person name="Drula E."/>
            <person name="Varga T."/>
            <person name="Kohler A."/>
            <person name="Feng B."/>
            <person name="Cao Y."/>
            <person name="Lipzen A."/>
            <person name="Daum C."/>
            <person name="Hundley H."/>
            <person name="Pangilinan J."/>
            <person name="Johnson J."/>
            <person name="Barry K."/>
            <person name="LaButti K."/>
            <person name="Ng V."/>
            <person name="Ahrendt S."/>
            <person name="Min B."/>
            <person name="Choi I.G."/>
            <person name="Park H."/>
            <person name="Plett J.M."/>
            <person name="Magnuson J."/>
            <person name="Spatafora J.W."/>
            <person name="Nagy L.G."/>
            <person name="Henrissat B."/>
            <person name="Grigoriev I.V."/>
            <person name="Yang Z.L."/>
            <person name="Xu J."/>
            <person name="Martin F.M."/>
        </authorList>
    </citation>
    <scope>NUCLEOTIDE SEQUENCE</scope>
    <source>
        <strain evidence="1">ATCC 28755</strain>
    </source>
</reference>
<dbReference type="EMBL" id="MU267633">
    <property type="protein sequence ID" value="KAH7913293.1"/>
    <property type="molecule type" value="Genomic_DNA"/>
</dbReference>
<proteinExistence type="predicted"/>
<gene>
    <name evidence="1" type="ORF">BJ138DRAFT_1171379</name>
</gene>
<keyword evidence="2" id="KW-1185">Reference proteome</keyword>
<sequence>MYAQPQRQHIPQPPHSAGEPYKGLRARIDPSQIPSPIDTIEADKEQWDNQTYMTLPGHNPPLSTTDCVCIDQGNSSPKHVRVSTWNFPSSSHLARECEIPLAAVFQPFADLDPREEPIPLIEYGDVVPARCAECRAYINPWCEWTAGGSKWKCNLCAHETDVSPEYFCNLDTNLMRLDHLQRPELNKGTVDFAVVSEEYWAPPPLPKMSTSYFSCDYPQTGPRKPQSLRYIFALDVSIEAVQSGFLQSSCICLRDLLYGGMAADGTTVQSCFPRNNEIAILTFDRTLHFYNLSPSLPQASMMVLSDLEEVFIPLREGLFVYPDKSRTNIENLLNILPERHGDTVVREAALGSTLLAGLASLAGRGGHVVVFQSTLPSIGPGALEPLEDQTSVYGSEKERGLFMPRNQTWRDVAEECAEEGIGVSMFLGMSKPIDIGSIGIVPATTGGEIYFHPRFNPLRDTTVLASQLRRLFTRTTAYNCLMRIRCSTGLRVSKHFGSFHERTVTDLEIGILDSDKAISVLLEHTRTLDERQYAYLQCAVLYTTPSGQRRVRSCNLALQVVTLAGNVFRYADMDTVVCHLARESMSKLTSRRMAHIREDLTEKCSSLLLGYRRNCAAATSPSQLIIPEAFKALPVYILAIIKSKSLKGRNVSTDVRNYYAQKMLSMSVRSTMQNLYPRLLSLHDLDGNFALPDPTTGQMALPPLMRDSHLYMEAHGVYIIDNEDYMIFWIGSNVSPQLVRDLFGADDFMSLDSHMIDLPILPTRISTQVHNILAHRYAQRGRAPKMLIARQNTDGMELEFSDMLVEDQNNAAMSYLDYLCLVHKQINVALTSGGSISGGPSLRGSPW</sequence>
<comment type="caution">
    <text evidence="1">The sequence shown here is derived from an EMBL/GenBank/DDBJ whole genome shotgun (WGS) entry which is preliminary data.</text>
</comment>
<name>A0ACB8AJY4_9AGAM</name>
<dbReference type="Proteomes" id="UP000790377">
    <property type="component" value="Unassembled WGS sequence"/>
</dbReference>
<protein>
    <submittedName>
        <fullName evidence="1">Uncharacterized protein</fullName>
    </submittedName>
</protein>
<evidence type="ECO:0000313" key="1">
    <source>
        <dbReference type="EMBL" id="KAH7913293.1"/>
    </source>
</evidence>